<dbReference type="GO" id="GO:0004519">
    <property type="term" value="F:endonuclease activity"/>
    <property type="evidence" value="ECO:0007669"/>
    <property type="project" value="UniProtKB-KW"/>
</dbReference>
<organism evidence="2 3">
    <name type="scientific">Christiangramia gaetbulicola</name>
    <dbReference type="NCBI Taxonomy" id="703340"/>
    <lineage>
        <taxon>Bacteria</taxon>
        <taxon>Pseudomonadati</taxon>
        <taxon>Bacteroidota</taxon>
        <taxon>Flavobacteriia</taxon>
        <taxon>Flavobacteriales</taxon>
        <taxon>Flavobacteriaceae</taxon>
        <taxon>Christiangramia</taxon>
    </lineage>
</organism>
<evidence type="ECO:0000313" key="2">
    <source>
        <dbReference type="EMBL" id="PTX44359.1"/>
    </source>
</evidence>
<dbReference type="Gene3D" id="1.10.30.50">
    <property type="match status" value="1"/>
</dbReference>
<dbReference type="AlphaFoldDB" id="A0A2T6AKL7"/>
<dbReference type="Pfam" id="PF13395">
    <property type="entry name" value="HNH_4"/>
    <property type="match status" value="1"/>
</dbReference>
<comment type="caution">
    <text evidence="2">The sequence shown here is derived from an EMBL/GenBank/DDBJ whole genome shotgun (WGS) entry which is preliminary data.</text>
</comment>
<name>A0A2T6AKL7_9FLAO</name>
<keyword evidence="2" id="KW-0540">Nuclease</keyword>
<dbReference type="Proteomes" id="UP000244174">
    <property type="component" value="Unassembled WGS sequence"/>
</dbReference>
<keyword evidence="3" id="KW-1185">Reference proteome</keyword>
<feature type="domain" description="HNH nuclease" evidence="1">
    <location>
        <begin position="235"/>
        <end position="282"/>
    </location>
</feature>
<evidence type="ECO:0000313" key="3">
    <source>
        <dbReference type="Proteomes" id="UP000244174"/>
    </source>
</evidence>
<dbReference type="EMBL" id="QBKQ01000001">
    <property type="protein sequence ID" value="PTX44359.1"/>
    <property type="molecule type" value="Genomic_DNA"/>
</dbReference>
<protein>
    <submittedName>
        <fullName evidence="2">HNH endonuclease</fullName>
    </submittedName>
</protein>
<dbReference type="CDD" id="cd00085">
    <property type="entry name" value="HNHc"/>
    <property type="match status" value="1"/>
</dbReference>
<keyword evidence="2" id="KW-0378">Hydrolase</keyword>
<reference evidence="2 3" key="1">
    <citation type="submission" date="2018-04" db="EMBL/GenBank/DDBJ databases">
        <title>Genomic Encyclopedia of Archaeal and Bacterial Type Strains, Phase II (KMG-II): from individual species to whole genera.</title>
        <authorList>
            <person name="Goeker M."/>
        </authorList>
    </citation>
    <scope>NUCLEOTIDE SEQUENCE [LARGE SCALE GENOMIC DNA]</scope>
    <source>
        <strain evidence="2 3">DSM 23082</strain>
    </source>
</reference>
<gene>
    <name evidence="2" type="ORF">C8P64_0336</name>
</gene>
<accession>A0A2T6AKL7</accession>
<dbReference type="InterPro" id="IPR003615">
    <property type="entry name" value="HNH_nuc"/>
</dbReference>
<sequence>MRKPIGLHALPMYKGLEIQKLAQIFNNTSATYKFYWFLGILDCVEKGKSEVDKIDLFAKMISIPWYTVNYFKLSFGSQDKIQSTINFVQRRENLPITFSKTEIETKLKTSQSKEVQRKLYHFDKNVPHWFLSPWYKEKKKEVIYLSSQEFRNKPPYALYDHKIIIDEDWFDYFQVHAKLLKDFCYWNLSIFLQVRNPNVPDIPNKLIKPAKRNSLTRQRNNFWTIYIRQKKDVRCIFTGNLIDPDNYSLDHFIPYAFVSHDLIWNLIPVDPNFNSSKNSKLPNLELYFQRFFDYQKDAFFSIRRLKPNKKFEEEYHTIFPRLKTEEDFTQERFFDTLSPLVTTAHNNGFDFLEQ</sequence>
<evidence type="ECO:0000259" key="1">
    <source>
        <dbReference type="Pfam" id="PF13395"/>
    </source>
</evidence>
<proteinExistence type="predicted"/>
<dbReference type="RefSeq" id="WP_245889635.1">
    <property type="nucleotide sequence ID" value="NZ_QBKQ01000001.1"/>
</dbReference>
<keyword evidence="2" id="KW-0255">Endonuclease</keyword>